<evidence type="ECO:0000256" key="4">
    <source>
        <dbReference type="ARBA" id="ARBA00001946"/>
    </source>
</evidence>
<evidence type="ECO:0000256" key="5">
    <source>
        <dbReference type="ARBA" id="ARBA00010869"/>
    </source>
</evidence>
<evidence type="ECO:0000256" key="6">
    <source>
        <dbReference type="ARBA" id="ARBA00022842"/>
    </source>
</evidence>
<dbReference type="KEGG" id="wma:WM2015_2476"/>
<evidence type="ECO:0000256" key="7">
    <source>
        <dbReference type="ARBA" id="ARBA00022898"/>
    </source>
</evidence>
<reference evidence="9 10" key="1">
    <citation type="submission" date="2015-07" db="EMBL/GenBank/DDBJ databases">
        <authorList>
            <person name="Noorani M."/>
        </authorList>
    </citation>
    <scope>NUCLEOTIDE SEQUENCE [LARGE SCALE GENOMIC DNA]</scope>
    <source>
        <strain evidence="9 10">KCTC 42284</strain>
    </source>
</reference>
<dbReference type="GO" id="GO:0003941">
    <property type="term" value="F:L-serine ammonia-lyase activity"/>
    <property type="evidence" value="ECO:0007669"/>
    <property type="project" value="TreeGrafter"/>
</dbReference>
<organism evidence="9 10">
    <name type="scientific">Wenzhouxiangella marina</name>
    <dbReference type="NCBI Taxonomy" id="1579979"/>
    <lineage>
        <taxon>Bacteria</taxon>
        <taxon>Pseudomonadati</taxon>
        <taxon>Pseudomonadota</taxon>
        <taxon>Gammaproteobacteria</taxon>
        <taxon>Chromatiales</taxon>
        <taxon>Wenzhouxiangellaceae</taxon>
        <taxon>Wenzhouxiangella</taxon>
    </lineage>
</organism>
<dbReference type="InterPro" id="IPR001926">
    <property type="entry name" value="TrpB-like_PALP"/>
</dbReference>
<dbReference type="GO" id="GO:0000287">
    <property type="term" value="F:magnesium ion binding"/>
    <property type="evidence" value="ECO:0007669"/>
    <property type="project" value="TreeGrafter"/>
</dbReference>
<dbReference type="PATRIC" id="fig|1579979.3.peg.2532"/>
<dbReference type="InterPro" id="IPR000634">
    <property type="entry name" value="Ser/Thr_deHydtase_PyrdxlP-BS"/>
</dbReference>
<comment type="cofactor">
    <cofactor evidence="4">
        <name>Mg(2+)</name>
        <dbReference type="ChEBI" id="CHEBI:18420"/>
    </cofactor>
</comment>
<keyword evidence="8" id="KW-0456">Lyase</keyword>
<gene>
    <name evidence="9" type="ORF">WM2015_2476</name>
</gene>
<dbReference type="Proteomes" id="UP000066624">
    <property type="component" value="Chromosome"/>
</dbReference>
<dbReference type="PROSITE" id="PS00165">
    <property type="entry name" value="DEHYDRATASE_SER_THR"/>
    <property type="match status" value="1"/>
</dbReference>
<dbReference type="GO" id="GO:0018114">
    <property type="term" value="F:threonine racemase activity"/>
    <property type="evidence" value="ECO:0007669"/>
    <property type="project" value="TreeGrafter"/>
</dbReference>
<dbReference type="PANTHER" id="PTHR43050:SF1">
    <property type="entry name" value="SERINE RACEMASE"/>
    <property type="match status" value="1"/>
</dbReference>
<comment type="cofactor">
    <cofactor evidence="3">
        <name>Mn(2+)</name>
        <dbReference type="ChEBI" id="CHEBI:29035"/>
    </cofactor>
</comment>
<dbReference type="PANTHER" id="PTHR43050">
    <property type="entry name" value="SERINE / THREONINE RACEMASE FAMILY MEMBER"/>
    <property type="match status" value="1"/>
</dbReference>
<evidence type="ECO:0000256" key="2">
    <source>
        <dbReference type="ARBA" id="ARBA00001933"/>
    </source>
</evidence>
<sequence>MSDPEIDDLLGASVFFKCEQLQLTGSFKLRGASHAVGLLPEDCPGVATHSSGNHGAALARAASERGFEAHVVMPENAVRFKVDAVRRNGGQVHFCAPNQAAREAGLAAWVERGFEAVPPYDDDRIIAGQGSCALEMLEQVDGLDTLLAPVGGGGLLAGTALAAATREKGIEVIGAEPEGADDTARSLALGRRVTNHQPETIADGLRALIGERNLGIIAERVTEVITVPETTIVDAMALIAERLKQVIEPSGAVSVAAMLKDPERWRGRRIGVILSGGNLDAERLVEAWRR</sequence>
<dbReference type="SUPFAM" id="SSF53686">
    <property type="entry name" value="Tryptophan synthase beta subunit-like PLP-dependent enzymes"/>
    <property type="match status" value="1"/>
</dbReference>
<comment type="cofactor">
    <cofactor evidence="2">
        <name>pyridoxal 5'-phosphate</name>
        <dbReference type="ChEBI" id="CHEBI:597326"/>
    </cofactor>
</comment>
<comment type="cofactor">
    <cofactor evidence="1">
        <name>Ca(2+)</name>
        <dbReference type="ChEBI" id="CHEBI:29108"/>
    </cofactor>
</comment>
<evidence type="ECO:0000256" key="8">
    <source>
        <dbReference type="ARBA" id="ARBA00023239"/>
    </source>
</evidence>
<protein>
    <submittedName>
        <fullName evidence="9">Threonine dehydratase</fullName>
    </submittedName>
</protein>
<dbReference type="InterPro" id="IPR036052">
    <property type="entry name" value="TrpB-like_PALP_sf"/>
</dbReference>
<dbReference type="FunFam" id="3.40.50.1100:FF:000007">
    <property type="entry name" value="L-threonine dehydratase catabolic TdcB"/>
    <property type="match status" value="1"/>
</dbReference>
<dbReference type="GO" id="GO:0030378">
    <property type="term" value="F:serine racemase activity"/>
    <property type="evidence" value="ECO:0007669"/>
    <property type="project" value="TreeGrafter"/>
</dbReference>
<keyword evidence="7" id="KW-0663">Pyridoxal phosphate</keyword>
<keyword evidence="10" id="KW-1185">Reference proteome</keyword>
<dbReference type="STRING" id="1579979.WM2015_2476"/>
<accession>A0A0K0XYY6</accession>
<dbReference type="GO" id="GO:0030170">
    <property type="term" value="F:pyridoxal phosphate binding"/>
    <property type="evidence" value="ECO:0007669"/>
    <property type="project" value="InterPro"/>
</dbReference>
<keyword evidence="6" id="KW-0460">Magnesium</keyword>
<evidence type="ECO:0000313" key="9">
    <source>
        <dbReference type="EMBL" id="AKS42836.1"/>
    </source>
</evidence>
<evidence type="ECO:0000256" key="3">
    <source>
        <dbReference type="ARBA" id="ARBA00001936"/>
    </source>
</evidence>
<dbReference type="GO" id="GO:0005524">
    <property type="term" value="F:ATP binding"/>
    <property type="evidence" value="ECO:0007669"/>
    <property type="project" value="TreeGrafter"/>
</dbReference>
<dbReference type="Gene3D" id="3.40.50.1100">
    <property type="match status" value="2"/>
</dbReference>
<name>A0A0K0XYY6_9GAMM</name>
<evidence type="ECO:0000313" key="10">
    <source>
        <dbReference type="Proteomes" id="UP000066624"/>
    </source>
</evidence>
<evidence type="ECO:0000256" key="1">
    <source>
        <dbReference type="ARBA" id="ARBA00001913"/>
    </source>
</evidence>
<dbReference type="GO" id="GO:0070179">
    <property type="term" value="P:D-serine biosynthetic process"/>
    <property type="evidence" value="ECO:0007669"/>
    <property type="project" value="TreeGrafter"/>
</dbReference>
<proteinExistence type="inferred from homology"/>
<dbReference type="AlphaFoldDB" id="A0A0K0XYY6"/>
<comment type="similarity">
    <text evidence="5">Belongs to the serine/threonine dehydratase family.</text>
</comment>
<dbReference type="Pfam" id="PF00291">
    <property type="entry name" value="PALP"/>
    <property type="match status" value="1"/>
</dbReference>
<dbReference type="EMBL" id="CP012154">
    <property type="protein sequence ID" value="AKS42836.1"/>
    <property type="molecule type" value="Genomic_DNA"/>
</dbReference>